<reference evidence="2" key="2">
    <citation type="journal article" date="2021" name="PeerJ">
        <title>Extensive microbial diversity within the chicken gut microbiome revealed by metagenomics and culture.</title>
        <authorList>
            <person name="Gilroy R."/>
            <person name="Ravi A."/>
            <person name="Getino M."/>
            <person name="Pursley I."/>
            <person name="Horton D.L."/>
            <person name="Alikhan N.F."/>
            <person name="Baker D."/>
            <person name="Gharbi K."/>
            <person name="Hall N."/>
            <person name="Watson M."/>
            <person name="Adriaenssens E.M."/>
            <person name="Foster-Nyarko E."/>
            <person name="Jarju S."/>
            <person name="Secka A."/>
            <person name="Antonio M."/>
            <person name="Oren A."/>
            <person name="Chaudhuri R.R."/>
            <person name="La Ragione R."/>
            <person name="Hildebrand F."/>
            <person name="Pallen M.J."/>
        </authorList>
    </citation>
    <scope>NUCLEOTIDE SEQUENCE</scope>
    <source>
        <strain evidence="2">ChiHecec3B27-6122</strain>
    </source>
</reference>
<dbReference type="PANTHER" id="PTHR10937">
    <property type="entry name" value="GLUCOSAMINE--FRUCTOSE-6-PHOSPHATE AMINOTRANSFERASE, ISOMERIZING"/>
    <property type="match status" value="1"/>
</dbReference>
<dbReference type="GO" id="GO:0004360">
    <property type="term" value="F:glutamine-fructose-6-phosphate transaminase (isomerizing) activity"/>
    <property type="evidence" value="ECO:0007669"/>
    <property type="project" value="TreeGrafter"/>
</dbReference>
<dbReference type="InterPro" id="IPR001347">
    <property type="entry name" value="SIS_dom"/>
</dbReference>
<dbReference type="PANTHER" id="PTHR10937:SF17">
    <property type="entry name" value="GLUCOSAMINE-FRUCTOSE-6-PHOSPHATE AMINOTRANSFERASE"/>
    <property type="match status" value="1"/>
</dbReference>
<dbReference type="Pfam" id="PF01380">
    <property type="entry name" value="SIS"/>
    <property type="match status" value="1"/>
</dbReference>
<dbReference type="GO" id="GO:0006487">
    <property type="term" value="P:protein N-linked glycosylation"/>
    <property type="evidence" value="ECO:0007669"/>
    <property type="project" value="TreeGrafter"/>
</dbReference>
<dbReference type="InterPro" id="IPR035490">
    <property type="entry name" value="GlmS/FrlB_SIS"/>
</dbReference>
<reference evidence="2" key="1">
    <citation type="submission" date="2020-10" db="EMBL/GenBank/DDBJ databases">
        <authorList>
            <person name="Gilroy R."/>
        </authorList>
    </citation>
    <scope>NUCLEOTIDE SEQUENCE</scope>
    <source>
        <strain evidence="2">ChiHecec3B27-6122</strain>
    </source>
</reference>
<dbReference type="GO" id="GO:0006002">
    <property type="term" value="P:fructose 6-phosphate metabolic process"/>
    <property type="evidence" value="ECO:0007669"/>
    <property type="project" value="TreeGrafter"/>
</dbReference>
<dbReference type="CDD" id="cd05009">
    <property type="entry name" value="SIS_GlmS_GlmD_2"/>
    <property type="match status" value="1"/>
</dbReference>
<dbReference type="PROSITE" id="PS51464">
    <property type="entry name" value="SIS"/>
    <property type="match status" value="2"/>
</dbReference>
<gene>
    <name evidence="2" type="ORF">IAD42_00015</name>
</gene>
<feature type="domain" description="SIS" evidence="1">
    <location>
        <begin position="35"/>
        <end position="185"/>
    </location>
</feature>
<dbReference type="Proteomes" id="UP000886876">
    <property type="component" value="Unassembled WGS sequence"/>
</dbReference>
<dbReference type="EMBL" id="DVJS01000001">
    <property type="protein sequence ID" value="HIS96340.1"/>
    <property type="molecule type" value="Genomic_DNA"/>
</dbReference>
<dbReference type="SUPFAM" id="SSF53697">
    <property type="entry name" value="SIS domain"/>
    <property type="match status" value="1"/>
</dbReference>
<comment type="caution">
    <text evidence="2">The sequence shown here is derived from an EMBL/GenBank/DDBJ whole genome shotgun (WGS) entry which is preliminary data.</text>
</comment>
<dbReference type="InterPro" id="IPR046348">
    <property type="entry name" value="SIS_dom_sf"/>
</dbReference>
<sequence>MKSDMHSVMLDHIAEEPGLILGLLEHRQAVTADFCRIFLENNIKRVYFSGSGSPANACEVLRYFCERILKIEASCIVPTVFNRHLDFNLRDWRPEEILLICPAESGRTKGTVIAAHHAAGLGIHTACCAFDTTGVLGRICDVAIKKTSGQEIALPSTKGHIMGIAIFLLCIIEAAHALGRLGDVEYDGCIESFRRAAASMDSAMASASDWFLRFQDEIMDSGSCWFIGYGANCGTARECALKFLECTKRPAFGYELEEFMHGPLAAVRSTDVLFFLCAEEGEELDRMLELARFCRRITPRCVTIGKAHANGCPDMQLAFDFTGSELTSVLELLVPMQVLAYHTADCLGYDLTVHSKHSAGRAMGLSFPNDHTFSEI</sequence>
<evidence type="ECO:0000259" key="1">
    <source>
        <dbReference type="PROSITE" id="PS51464"/>
    </source>
</evidence>
<protein>
    <submittedName>
        <fullName evidence="2">SIS domain-containing protein</fullName>
    </submittedName>
</protein>
<evidence type="ECO:0000313" key="3">
    <source>
        <dbReference type="Proteomes" id="UP000886876"/>
    </source>
</evidence>
<feature type="domain" description="SIS" evidence="1">
    <location>
        <begin position="214"/>
        <end position="354"/>
    </location>
</feature>
<dbReference type="GO" id="GO:0006047">
    <property type="term" value="P:UDP-N-acetylglucosamine metabolic process"/>
    <property type="evidence" value="ECO:0007669"/>
    <property type="project" value="TreeGrafter"/>
</dbReference>
<dbReference type="GO" id="GO:0097367">
    <property type="term" value="F:carbohydrate derivative binding"/>
    <property type="evidence" value="ECO:0007669"/>
    <property type="project" value="InterPro"/>
</dbReference>
<name>A0A9D1K783_9FIRM</name>
<accession>A0A9D1K783</accession>
<organism evidence="2 3">
    <name type="scientific">Candidatus Scatomorpha pullistercoris</name>
    <dbReference type="NCBI Taxonomy" id="2840929"/>
    <lineage>
        <taxon>Bacteria</taxon>
        <taxon>Bacillati</taxon>
        <taxon>Bacillota</taxon>
        <taxon>Clostridia</taxon>
        <taxon>Eubacteriales</taxon>
        <taxon>Candidatus Scatomorpha</taxon>
    </lineage>
</organism>
<proteinExistence type="predicted"/>
<dbReference type="AlphaFoldDB" id="A0A9D1K783"/>
<dbReference type="Gene3D" id="3.40.50.10490">
    <property type="entry name" value="Glucose-6-phosphate isomerase like protein, domain 1"/>
    <property type="match status" value="2"/>
</dbReference>
<evidence type="ECO:0000313" key="2">
    <source>
        <dbReference type="EMBL" id="HIS96340.1"/>
    </source>
</evidence>